<dbReference type="Gene3D" id="1.20.120.1530">
    <property type="match status" value="1"/>
</dbReference>
<feature type="transmembrane region" description="Helical" evidence="7">
    <location>
        <begin position="462"/>
        <end position="481"/>
    </location>
</feature>
<evidence type="ECO:0000313" key="12">
    <source>
        <dbReference type="Proteomes" id="UP000501466"/>
    </source>
</evidence>
<sequence length="1157" mass="126947">MRENLPVTQNAIEMPEHFRLISRTDLNGTILEANFEFIHVSGYSEKELIGQPHNLLRHPDVPSAVFKDMWDSLKAGKSWTQIVKNRAKNGDHYWVKANASPIIENGQCVGYISVRKPATPAEISAATEAYKQINAKKMVIHEARVYTPNQYFWAKNNPYAKLSIMGKLMVPAIIIMLLGIIMAGVSSKLQYENAVEANTNQRHDTLQKQIADKLDALKMAGLNTAIGLATNAQIQQSLEADQGNELAKTVLAEKLPAYEMVGAEKYKVQIHRPDATSFLRSWNDKSDDELSSFRFSVNQVIKSQKAMAALELGRTGIAIRSLSPVFSHDATNKYIGSLEVITPITALKAALAKNNTHYFVVLSDSAVSIANKEASNPKLGNYTLATQTDTQAPELAWFTGIDIEQLITQGALLSAEHFFSSFPIYDARNELIGYQLITEDLSKIDKLNAISKATAINSVIKVSIAILIITLILVWIVYINVSRPIKHMVKAIHHAAQHGDLSVRLDDRYSDEMGQIASAYNHQMQSSQVVMGEAGRILREISMGNFKASSVMKYEGDYEVLNHNMTRSAENIDKTFAELTTVLSYIREGKFHYEPKLQVSGQFKEAMQTALSAMAILQGVFHEVNELMSQVARGYFTRRIKAQASGELQVLKDNINASLDKLQEAISETTNVMINQGTGNLNGRIKSEMEGTLAILKDGINNSVTNMGSLMSQSNYSIYKLSEGAQAIARDINDLSARTQQQAAAVEQTAASMEEITSTIKHTADNATEANEKATTSLNEARQANEVVHKTIQSINLINDASHKISEITTLIDSIAFQTNLLALNAAVEAARAGEHGRGFAVVASEVRSLAGKSAEAAKQIRTLIDDTVDKVHQGAELAKASGEALEVINKSIEEISGLVSEITRTTAEQAQGVEQVNQAITSIDHATQKNAALVDETAARTDEMGRQAKEVIQVSSTFKIDLDQIGFSTAMQTGEFAFAQARRAHRQWKGLIRAYVDGMEVEINEKVATDHRECGLGKWFYSPAGQAYAHLPEMQQVEKYHAELHATIKRILEAHKIQDLVTLEREFTNLDEVSAKVIENLSLAERVVASSHKKEAPSNKPKASASAPKTSTMAPKPAAKAPTAAARTTTPRAVPAVAPKKAAATSNHNDDEWGEF</sequence>
<keyword evidence="7" id="KW-1133">Transmembrane helix</keyword>
<evidence type="ECO:0000256" key="4">
    <source>
        <dbReference type="ARBA" id="ARBA00029447"/>
    </source>
</evidence>
<evidence type="ECO:0000313" key="11">
    <source>
        <dbReference type="EMBL" id="BBP42564.1"/>
    </source>
</evidence>
<keyword evidence="2" id="KW-0488">Methylation</keyword>
<dbReference type="Pfam" id="PF14827">
    <property type="entry name" value="dCache_3"/>
    <property type="match status" value="1"/>
</dbReference>
<evidence type="ECO:0000259" key="10">
    <source>
        <dbReference type="PROSITE" id="PS50885"/>
    </source>
</evidence>
<evidence type="ECO:0000256" key="2">
    <source>
        <dbReference type="ARBA" id="ARBA00022481"/>
    </source>
</evidence>
<dbReference type="GO" id="GO:0007165">
    <property type="term" value="P:signal transduction"/>
    <property type="evidence" value="ECO:0007669"/>
    <property type="project" value="UniProtKB-KW"/>
</dbReference>
<feature type="domain" description="Methyl-accepting transducer" evidence="8">
    <location>
        <begin position="717"/>
        <end position="946"/>
    </location>
</feature>
<evidence type="ECO:0008006" key="13">
    <source>
        <dbReference type="Google" id="ProtNLM"/>
    </source>
</evidence>
<dbReference type="InterPro" id="IPR000014">
    <property type="entry name" value="PAS"/>
</dbReference>
<keyword evidence="7" id="KW-0472">Membrane</keyword>
<dbReference type="PROSITE" id="PS50885">
    <property type="entry name" value="HAMP"/>
    <property type="match status" value="2"/>
</dbReference>
<dbReference type="NCBIfam" id="TIGR00229">
    <property type="entry name" value="sensory_box"/>
    <property type="match status" value="1"/>
</dbReference>
<feature type="region of interest" description="Disordered" evidence="6">
    <location>
        <begin position="1091"/>
        <end position="1157"/>
    </location>
</feature>
<dbReference type="CDD" id="cd11386">
    <property type="entry name" value="MCP_signal"/>
    <property type="match status" value="1"/>
</dbReference>
<evidence type="ECO:0000256" key="5">
    <source>
        <dbReference type="PROSITE-ProRule" id="PRU00284"/>
    </source>
</evidence>
<dbReference type="InterPro" id="IPR029150">
    <property type="entry name" value="dCache_3"/>
</dbReference>
<dbReference type="EMBL" id="AP021888">
    <property type="protein sequence ID" value="BBP42564.1"/>
    <property type="molecule type" value="Genomic_DNA"/>
</dbReference>
<dbReference type="Gene3D" id="1.20.120.30">
    <property type="entry name" value="Aspartate receptor, ligand-binding domain"/>
    <property type="match status" value="1"/>
</dbReference>
<organism evidence="11 12">
    <name type="scientific">Thiosulfativibrio zosterae</name>
    <dbReference type="NCBI Taxonomy" id="2675053"/>
    <lineage>
        <taxon>Bacteria</taxon>
        <taxon>Pseudomonadati</taxon>
        <taxon>Pseudomonadota</taxon>
        <taxon>Gammaproteobacteria</taxon>
        <taxon>Thiotrichales</taxon>
        <taxon>Piscirickettsiaceae</taxon>
        <taxon>Thiosulfativibrio</taxon>
    </lineage>
</organism>
<reference evidence="12" key="1">
    <citation type="submission" date="2019-11" db="EMBL/GenBank/DDBJ databases">
        <title>Isolation and characterization of two novel species in the genus Thiomicrorhabdus.</title>
        <authorList>
            <person name="Mochizuki J."/>
            <person name="Kojima H."/>
            <person name="Fukui M."/>
        </authorList>
    </citation>
    <scope>NUCLEOTIDE SEQUENCE [LARGE SCALE GENOMIC DNA]</scope>
    <source>
        <strain evidence="12">AkT22</strain>
    </source>
</reference>
<dbReference type="InterPro" id="IPR051310">
    <property type="entry name" value="MCP_chemotaxis"/>
</dbReference>
<dbReference type="RefSeq" id="WP_173290101.1">
    <property type="nucleotide sequence ID" value="NZ_AP021888.1"/>
</dbReference>
<dbReference type="KEGG" id="tzo:THMIRHAT_03100"/>
<feature type="transmembrane region" description="Helical" evidence="7">
    <location>
        <begin position="168"/>
        <end position="185"/>
    </location>
</feature>
<feature type="domain" description="HAMP" evidence="10">
    <location>
        <begin position="615"/>
        <end position="667"/>
    </location>
</feature>
<evidence type="ECO:0000256" key="6">
    <source>
        <dbReference type="SAM" id="MobiDB-lite"/>
    </source>
</evidence>
<dbReference type="InterPro" id="IPR003660">
    <property type="entry name" value="HAMP_dom"/>
</dbReference>
<accession>A0A6F8PKH6</accession>
<dbReference type="Gene3D" id="3.30.450.20">
    <property type="entry name" value="PAS domain"/>
    <property type="match status" value="1"/>
</dbReference>
<dbReference type="AlphaFoldDB" id="A0A6F8PKH6"/>
<dbReference type="Gene3D" id="1.10.287.950">
    <property type="entry name" value="Methyl-accepting chemotaxis protein"/>
    <property type="match status" value="1"/>
</dbReference>
<dbReference type="InterPro" id="IPR035965">
    <property type="entry name" value="PAS-like_dom_sf"/>
</dbReference>
<feature type="domain" description="HAMP" evidence="10">
    <location>
        <begin position="479"/>
        <end position="532"/>
    </location>
</feature>
<dbReference type="PANTHER" id="PTHR43531">
    <property type="entry name" value="PROTEIN ICFG"/>
    <property type="match status" value="1"/>
</dbReference>
<dbReference type="GO" id="GO:0006935">
    <property type="term" value="P:chemotaxis"/>
    <property type="evidence" value="ECO:0007669"/>
    <property type="project" value="TreeGrafter"/>
</dbReference>
<dbReference type="Proteomes" id="UP000501466">
    <property type="component" value="Chromosome"/>
</dbReference>
<dbReference type="FunFam" id="1.10.287.950:FF:000001">
    <property type="entry name" value="Methyl-accepting chemotaxis sensory transducer"/>
    <property type="match status" value="1"/>
</dbReference>
<name>A0A6F8PKH6_9GAMM</name>
<evidence type="ECO:0000259" key="9">
    <source>
        <dbReference type="PROSITE" id="PS50112"/>
    </source>
</evidence>
<keyword evidence="3 5" id="KW-0807">Transducer</keyword>
<dbReference type="Gene3D" id="6.10.340.10">
    <property type="match status" value="1"/>
</dbReference>
<gene>
    <name evidence="11" type="ORF">THMIRHAT_03100</name>
</gene>
<dbReference type="PANTHER" id="PTHR43531:SF14">
    <property type="entry name" value="METHYL-ACCEPTING CHEMOTAXIS PROTEIN I-RELATED"/>
    <property type="match status" value="1"/>
</dbReference>
<dbReference type="SUPFAM" id="SSF55785">
    <property type="entry name" value="PYP-like sensor domain (PAS domain)"/>
    <property type="match status" value="1"/>
</dbReference>
<evidence type="ECO:0000256" key="1">
    <source>
        <dbReference type="ARBA" id="ARBA00004370"/>
    </source>
</evidence>
<dbReference type="InterPro" id="IPR004089">
    <property type="entry name" value="MCPsignal_dom"/>
</dbReference>
<dbReference type="GO" id="GO:0005886">
    <property type="term" value="C:plasma membrane"/>
    <property type="evidence" value="ECO:0007669"/>
    <property type="project" value="TreeGrafter"/>
</dbReference>
<protein>
    <recommendedName>
        <fullName evidence="13">Methyl-accepting chemotaxis protein</fullName>
    </recommendedName>
</protein>
<comment type="similarity">
    <text evidence="4">Belongs to the methyl-accepting chemotaxis (MCP) protein family.</text>
</comment>
<evidence type="ECO:0000256" key="3">
    <source>
        <dbReference type="ARBA" id="ARBA00023224"/>
    </source>
</evidence>
<feature type="compositionally biased region" description="Low complexity" evidence="6">
    <location>
        <begin position="1099"/>
        <end position="1147"/>
    </location>
</feature>
<dbReference type="SMART" id="SM00304">
    <property type="entry name" value="HAMP"/>
    <property type="match status" value="2"/>
</dbReference>
<dbReference type="Pfam" id="PF08447">
    <property type="entry name" value="PAS_3"/>
    <property type="match status" value="1"/>
</dbReference>
<dbReference type="InterPro" id="IPR025991">
    <property type="entry name" value="Chemoreceptor_zinc-bind_dom"/>
</dbReference>
<keyword evidence="12" id="KW-1185">Reference proteome</keyword>
<dbReference type="GO" id="GO:0004888">
    <property type="term" value="F:transmembrane signaling receptor activity"/>
    <property type="evidence" value="ECO:0007669"/>
    <property type="project" value="TreeGrafter"/>
</dbReference>
<comment type="subcellular location">
    <subcellularLocation>
        <location evidence="1">Membrane</location>
    </subcellularLocation>
</comment>
<dbReference type="PROSITE" id="PS50112">
    <property type="entry name" value="PAS"/>
    <property type="match status" value="1"/>
</dbReference>
<dbReference type="Pfam" id="PF00672">
    <property type="entry name" value="HAMP"/>
    <property type="match status" value="1"/>
</dbReference>
<dbReference type="Pfam" id="PF13682">
    <property type="entry name" value="CZB"/>
    <property type="match status" value="1"/>
</dbReference>
<evidence type="ECO:0000256" key="7">
    <source>
        <dbReference type="SAM" id="Phobius"/>
    </source>
</evidence>
<dbReference type="PROSITE" id="PS50111">
    <property type="entry name" value="CHEMOTAXIS_TRANSDUC_2"/>
    <property type="match status" value="1"/>
</dbReference>
<dbReference type="CDD" id="cd06225">
    <property type="entry name" value="HAMP"/>
    <property type="match status" value="1"/>
</dbReference>
<dbReference type="SMART" id="SM00283">
    <property type="entry name" value="MA"/>
    <property type="match status" value="1"/>
</dbReference>
<dbReference type="Pfam" id="PF00015">
    <property type="entry name" value="MCPsignal"/>
    <property type="match status" value="1"/>
</dbReference>
<dbReference type="InterPro" id="IPR013655">
    <property type="entry name" value="PAS_fold_3"/>
</dbReference>
<evidence type="ECO:0000259" key="8">
    <source>
        <dbReference type="PROSITE" id="PS50111"/>
    </source>
</evidence>
<proteinExistence type="inferred from homology"/>
<dbReference type="CDD" id="cd00130">
    <property type="entry name" value="PAS"/>
    <property type="match status" value="1"/>
</dbReference>
<dbReference type="SUPFAM" id="SSF58104">
    <property type="entry name" value="Methyl-accepting chemotaxis protein (MCP) signaling domain"/>
    <property type="match status" value="1"/>
</dbReference>
<keyword evidence="7" id="KW-0812">Transmembrane</keyword>
<feature type="domain" description="PAS" evidence="9">
    <location>
        <begin position="25"/>
        <end position="76"/>
    </location>
</feature>